<accession>A0A4R2I1R4</accession>
<dbReference type="InterPro" id="IPR012434">
    <property type="entry name" value="DUF1631"/>
</dbReference>
<feature type="region of interest" description="Disordered" evidence="1">
    <location>
        <begin position="1"/>
        <end position="27"/>
    </location>
</feature>
<evidence type="ECO:0000256" key="1">
    <source>
        <dbReference type="SAM" id="MobiDB-lite"/>
    </source>
</evidence>
<feature type="compositionally biased region" description="Basic and acidic residues" evidence="1">
    <location>
        <begin position="17"/>
        <end position="27"/>
    </location>
</feature>
<gene>
    <name evidence="2" type="ORF">EV148_10990</name>
</gene>
<proteinExistence type="predicted"/>
<feature type="region of interest" description="Disordered" evidence="1">
    <location>
        <begin position="241"/>
        <end position="279"/>
    </location>
</feature>
<reference evidence="2 3" key="1">
    <citation type="journal article" date="2015" name="Stand. Genomic Sci.">
        <title>Genomic Encyclopedia of Bacterial and Archaeal Type Strains, Phase III: the genomes of soil and plant-associated and newly described type strains.</title>
        <authorList>
            <person name="Whitman W.B."/>
            <person name="Woyke T."/>
            <person name="Klenk H.P."/>
            <person name="Zhou Y."/>
            <person name="Lilburn T.G."/>
            <person name="Beck B.J."/>
            <person name="De Vos P."/>
            <person name="Vandamme P."/>
            <person name="Eisen J.A."/>
            <person name="Garrity G."/>
            <person name="Hugenholtz P."/>
            <person name="Kyrpides N.C."/>
        </authorList>
    </citation>
    <scope>NUCLEOTIDE SEQUENCE [LARGE SCALE GENOMIC DNA]</scope>
    <source>
        <strain evidence="2 3">A3</strain>
    </source>
</reference>
<evidence type="ECO:0000313" key="2">
    <source>
        <dbReference type="EMBL" id="TCO37737.1"/>
    </source>
</evidence>
<name>A0A4R2I1R4_9GAMM</name>
<dbReference type="Proteomes" id="UP000294862">
    <property type="component" value="Unassembled WGS sequence"/>
</dbReference>
<comment type="caution">
    <text evidence="2">The sequence shown here is derived from an EMBL/GenBank/DDBJ whole genome shotgun (WGS) entry which is preliminary data.</text>
</comment>
<dbReference type="EMBL" id="SLWQ01000009">
    <property type="protein sequence ID" value="TCO37737.1"/>
    <property type="molecule type" value="Genomic_DNA"/>
</dbReference>
<dbReference type="RefSeq" id="WP_131999705.1">
    <property type="nucleotide sequence ID" value="NZ_JACGXM010000009.1"/>
</dbReference>
<keyword evidence="3" id="KW-1185">Reference proteome</keyword>
<dbReference type="AlphaFoldDB" id="A0A4R2I1R4"/>
<feature type="compositionally biased region" description="Low complexity" evidence="1">
    <location>
        <begin position="257"/>
        <end position="270"/>
    </location>
</feature>
<protein>
    <submittedName>
        <fullName evidence="2">Uncharacterized protein DUF1631</fullName>
    </submittedName>
</protein>
<feature type="region of interest" description="Disordered" evidence="1">
    <location>
        <begin position="621"/>
        <end position="641"/>
    </location>
</feature>
<sequence>MSSGGRAPGNRVGAQERLPRLGRRSDLPPRVRNLLEGLQQHAAGWFQPALERALVDIDTSLFRMAERSGNSGEQQRRFEAMRALKQAGASVQHRFQDHLEGDLARVREAAPMAAPAPDATVTSLELVDAAVLEEDLTLQEISGKADIRNSQALHAYTHRFAVIAGSAVPATEAVPLGPARIAEAFRYALHDVELDLEHRLFAFRQFDRAVMATLAPFYDRLNTWLAGQRVLPNLQHPSFRRPDVAHVSDEPAPPPAQEAGAPAGDAAPATGAPPEPADAELFGTLRDLLGAKRRAEGTAGAAGTGAWTPASRDDLQSVLGALQRAPTTPAQQARYDSEHFKNTLLVKLRRASPEGRPLGLGDEDLDTVDLVGMLFDYVVRNVRESSGARGLLARLHVPVLRVALGDKTFFTRRDHPARELLNSIAETGTHWFDESEADPDLTRKMQMVVDHVSANFDGDIGVFEHLLGDLSKHMQLLARRAEAAERRNIDAARGRDRLAIAREAARGAVIRILQATIPAPRVRSLLEQAWTDALALSALRDGPEGAEFKRRVEVAENLARRGLQPLADTAEDEAVRLDLEAGLHQVGLHGDDVRGLVDNLFTRAPTREVSAQLQRIDEALKDKPRLGGESAPATPARAPAPPLTPAEMQMLQQLKRTPFGTWFEFVRNQQGDTVRRKLAWFSPVTGHCLFVNQRGARLDDHTLEQVARDMARGQIRPVATGQGSLIDRAWKAIIGLLRAPGDTAQAAAGARP</sequence>
<evidence type="ECO:0000313" key="3">
    <source>
        <dbReference type="Proteomes" id="UP000294862"/>
    </source>
</evidence>
<dbReference type="Pfam" id="PF07793">
    <property type="entry name" value="DUF1631"/>
    <property type="match status" value="1"/>
</dbReference>
<organism evidence="2 3">
    <name type="scientific">Dokdonella fugitiva</name>
    <dbReference type="NCBI Taxonomy" id="328517"/>
    <lineage>
        <taxon>Bacteria</taxon>
        <taxon>Pseudomonadati</taxon>
        <taxon>Pseudomonadota</taxon>
        <taxon>Gammaproteobacteria</taxon>
        <taxon>Lysobacterales</taxon>
        <taxon>Rhodanobacteraceae</taxon>
        <taxon>Dokdonella</taxon>
    </lineage>
</organism>
<dbReference type="OrthoDB" id="6188167at2"/>